<evidence type="ECO:0000256" key="9">
    <source>
        <dbReference type="SAM" id="Phobius"/>
    </source>
</evidence>
<dbReference type="InterPro" id="IPR037294">
    <property type="entry name" value="ABC_BtuC-like"/>
</dbReference>
<evidence type="ECO:0000313" key="11">
    <source>
        <dbReference type="Proteomes" id="UP000595703"/>
    </source>
</evidence>
<evidence type="ECO:0000313" key="10">
    <source>
        <dbReference type="EMBL" id="BBB02288.1"/>
    </source>
</evidence>
<dbReference type="InterPro" id="IPR000522">
    <property type="entry name" value="ABC_transptr_permease_BtuC"/>
</dbReference>
<reference evidence="10 11" key="3">
    <citation type="journal article" date="2011" name="Nat. Chem. Biol.">
        <title>Reveromycin A biosynthesis uses RevG and RevJ for stereospecific spiroacetal formation.</title>
        <authorList>
            <person name="Takahashi S."/>
            <person name="Toyoda A."/>
            <person name="Sekiyama Y."/>
            <person name="Takagi H."/>
            <person name="Nogawa T."/>
            <person name="Uramoto M."/>
            <person name="Suzuki R."/>
            <person name="Koshino H."/>
            <person name="Kumano T."/>
            <person name="Panthee S."/>
            <person name="Dairi T."/>
            <person name="Ishikawa J."/>
            <person name="Ikeda H."/>
            <person name="Sakaki Y."/>
            <person name="Osada H."/>
        </authorList>
    </citation>
    <scope>NUCLEOTIDE SEQUENCE [LARGE SCALE GENOMIC DNA]</scope>
    <source>
        <strain evidence="10 11">SN-593</strain>
    </source>
</reference>
<feature type="transmembrane region" description="Helical" evidence="9">
    <location>
        <begin position="53"/>
        <end position="77"/>
    </location>
</feature>
<dbReference type="GO" id="GO:0022857">
    <property type="term" value="F:transmembrane transporter activity"/>
    <property type="evidence" value="ECO:0007669"/>
    <property type="project" value="InterPro"/>
</dbReference>
<comment type="subcellular location">
    <subcellularLocation>
        <location evidence="1">Cell membrane</location>
        <topology evidence="1">Multi-pass membrane protein</topology>
    </subcellularLocation>
</comment>
<evidence type="ECO:0000256" key="7">
    <source>
        <dbReference type="ARBA" id="ARBA00023136"/>
    </source>
</evidence>
<keyword evidence="11" id="KW-1185">Reference proteome</keyword>
<dbReference type="EMBL" id="AP018365">
    <property type="protein sequence ID" value="BBB02288.1"/>
    <property type="molecule type" value="Genomic_DNA"/>
</dbReference>
<reference evidence="10 11" key="4">
    <citation type="journal article" date="2020" name="Sci. Rep.">
        <title>beta-carboline chemical signals induce reveromycin production through a LuxR family regulator in Streptomyces sp. SN-593.</title>
        <authorList>
            <person name="Panthee S."/>
            <person name="Kito N."/>
            <person name="Hayashi T."/>
            <person name="Shimizu T."/>
            <person name="Ishikawa J."/>
            <person name="Hamamoto H."/>
            <person name="Osada H."/>
            <person name="Takahashi S."/>
        </authorList>
    </citation>
    <scope>NUCLEOTIDE SEQUENCE [LARGE SCALE GENOMIC DNA]</scope>
    <source>
        <strain evidence="10 11">SN-593</strain>
    </source>
</reference>
<evidence type="ECO:0000256" key="1">
    <source>
        <dbReference type="ARBA" id="ARBA00004651"/>
    </source>
</evidence>
<dbReference type="SUPFAM" id="SSF81345">
    <property type="entry name" value="ABC transporter involved in vitamin B12 uptake, BtuC"/>
    <property type="match status" value="1"/>
</dbReference>
<evidence type="ECO:0000256" key="3">
    <source>
        <dbReference type="ARBA" id="ARBA00022448"/>
    </source>
</evidence>
<evidence type="ECO:0000256" key="5">
    <source>
        <dbReference type="ARBA" id="ARBA00022692"/>
    </source>
</evidence>
<dbReference type="PANTHER" id="PTHR30472:SF24">
    <property type="entry name" value="FERRIC ENTEROBACTIN TRANSPORT SYSTEM PERMEASE PROTEIN FEPG"/>
    <property type="match status" value="1"/>
</dbReference>
<reference evidence="10 11" key="2">
    <citation type="journal article" date="2011" name="J. Antibiot.">
        <title>Furaquinocins I and J: novel polyketide isoprenoid hybrid compounds from Streptomyces reveromyceticus SN-593.</title>
        <authorList>
            <person name="Panthee S."/>
            <person name="Takahashi S."/>
            <person name="Takagi H."/>
            <person name="Nogawa T."/>
            <person name="Oowada E."/>
            <person name="Uramoto M."/>
            <person name="Osada H."/>
        </authorList>
    </citation>
    <scope>NUCLEOTIDE SEQUENCE [LARGE SCALE GENOMIC DNA]</scope>
    <source>
        <strain evidence="10 11">SN-593</strain>
    </source>
</reference>
<feature type="transmembrane region" description="Helical" evidence="9">
    <location>
        <begin position="328"/>
        <end position="346"/>
    </location>
</feature>
<accession>A0A7U3V0J6</accession>
<dbReference type="GO" id="GO:0033214">
    <property type="term" value="P:siderophore-iron import into cell"/>
    <property type="evidence" value="ECO:0007669"/>
    <property type="project" value="TreeGrafter"/>
</dbReference>
<sequence>MRPAEPVRSAGSARTAGPAETAESADSAAAGGRPAPRHGLLVGPLGFAWRPRVLIATLVAALLALALVVTAIAVGGAEVSVPDILRTLAGRGSTFDRLIVITLRMPRVLTGALVGLALGVAGALMQTVTRNPLATPDVVGVTSGASLGAVAAVVIGGGGESVGGLLLGAGMPTVAALGAVAAAALVYGLGWRGGGVEGYRLVLVGIGVAAMLDAGTSYLLVRARITQATAASQWLVGSLSGASWDGVRPLLVAVAVLVPLALAGSAALAVSHLGDGVARGVGLPVQLHRLTVVALTVLLTAAAVAAAGPVGFVAFVAPQIAVRAAGTARPPLLLSGLAGACLVLLADTLARTVFPWDVPVGIVTTVVGAPYLIWLLVRHRKEMTT</sequence>
<gene>
    <name evidence="10" type="ORF">RVR_10157</name>
</gene>
<keyword evidence="3" id="KW-0813">Transport</keyword>
<evidence type="ECO:0000256" key="6">
    <source>
        <dbReference type="ARBA" id="ARBA00022989"/>
    </source>
</evidence>
<feature type="region of interest" description="Disordered" evidence="8">
    <location>
        <begin position="1"/>
        <end position="33"/>
    </location>
</feature>
<feature type="transmembrane region" description="Helical" evidence="9">
    <location>
        <begin position="165"/>
        <end position="189"/>
    </location>
</feature>
<protein>
    <submittedName>
        <fullName evidence="10">Putative iron ABC transporter</fullName>
    </submittedName>
</protein>
<feature type="transmembrane region" description="Helical" evidence="9">
    <location>
        <begin position="138"/>
        <end position="158"/>
    </location>
</feature>
<evidence type="ECO:0000256" key="2">
    <source>
        <dbReference type="ARBA" id="ARBA00007935"/>
    </source>
</evidence>
<dbReference type="Gene3D" id="1.10.3470.10">
    <property type="entry name" value="ABC transporter involved in vitamin B12 uptake, BtuC"/>
    <property type="match status" value="1"/>
</dbReference>
<dbReference type="FunFam" id="1.10.3470.10:FF:000001">
    <property type="entry name" value="Vitamin B12 ABC transporter permease BtuC"/>
    <property type="match status" value="1"/>
</dbReference>
<proteinExistence type="inferred from homology"/>
<comment type="similarity">
    <text evidence="2">Belongs to the binding-protein-dependent transport system permease family. FecCD subfamily.</text>
</comment>
<dbReference type="Pfam" id="PF01032">
    <property type="entry name" value="FecCD"/>
    <property type="match status" value="1"/>
</dbReference>
<dbReference type="PANTHER" id="PTHR30472">
    <property type="entry name" value="FERRIC ENTEROBACTIN TRANSPORT SYSTEM PERMEASE PROTEIN"/>
    <property type="match status" value="1"/>
</dbReference>
<feature type="transmembrane region" description="Helical" evidence="9">
    <location>
        <begin position="108"/>
        <end position="126"/>
    </location>
</feature>
<keyword evidence="5 9" id="KW-0812">Transmembrane</keyword>
<feature type="compositionally biased region" description="Low complexity" evidence="8">
    <location>
        <begin position="19"/>
        <end position="33"/>
    </location>
</feature>
<keyword evidence="4" id="KW-1003">Cell membrane</keyword>
<dbReference type="AlphaFoldDB" id="A0A7U3V0J6"/>
<dbReference type="GO" id="GO:0005886">
    <property type="term" value="C:plasma membrane"/>
    <property type="evidence" value="ECO:0007669"/>
    <property type="project" value="UniProtKB-SubCell"/>
</dbReference>
<dbReference type="CDD" id="cd06550">
    <property type="entry name" value="TM_ABC_iron-siderophores_like"/>
    <property type="match status" value="1"/>
</dbReference>
<feature type="transmembrane region" description="Helical" evidence="9">
    <location>
        <begin position="201"/>
        <end position="221"/>
    </location>
</feature>
<reference evidence="10 11" key="1">
    <citation type="journal article" date="2010" name="J. Bacteriol.">
        <title>Biochemical characterization of a novel indole prenyltransferase from Streptomyces sp. SN-593.</title>
        <authorList>
            <person name="Takahashi S."/>
            <person name="Takagi H."/>
            <person name="Toyoda A."/>
            <person name="Uramoto M."/>
            <person name="Nogawa T."/>
            <person name="Ueki M."/>
            <person name="Sakaki Y."/>
            <person name="Osada H."/>
        </authorList>
    </citation>
    <scope>NUCLEOTIDE SEQUENCE [LARGE SCALE GENOMIC DNA]</scope>
    <source>
        <strain evidence="10 11">SN-593</strain>
    </source>
</reference>
<keyword evidence="6 9" id="KW-1133">Transmembrane helix</keyword>
<dbReference type="KEGG" id="arev:RVR_10157"/>
<evidence type="ECO:0000256" key="4">
    <source>
        <dbReference type="ARBA" id="ARBA00022475"/>
    </source>
</evidence>
<evidence type="ECO:0000256" key="8">
    <source>
        <dbReference type="SAM" id="MobiDB-lite"/>
    </source>
</evidence>
<feature type="transmembrane region" description="Helical" evidence="9">
    <location>
        <begin position="290"/>
        <end position="316"/>
    </location>
</feature>
<name>A0A7U3V0J6_9ACTN</name>
<feature type="transmembrane region" description="Helical" evidence="9">
    <location>
        <begin position="358"/>
        <end position="377"/>
    </location>
</feature>
<feature type="transmembrane region" description="Helical" evidence="9">
    <location>
        <begin position="250"/>
        <end position="270"/>
    </location>
</feature>
<organism evidence="10 11">
    <name type="scientific">Actinacidiphila reveromycinica</name>
    <dbReference type="NCBI Taxonomy" id="659352"/>
    <lineage>
        <taxon>Bacteria</taxon>
        <taxon>Bacillati</taxon>
        <taxon>Actinomycetota</taxon>
        <taxon>Actinomycetes</taxon>
        <taxon>Kitasatosporales</taxon>
        <taxon>Streptomycetaceae</taxon>
        <taxon>Actinacidiphila</taxon>
    </lineage>
</organism>
<dbReference type="RefSeq" id="WP_202238234.1">
    <property type="nucleotide sequence ID" value="NZ_AP018365.1"/>
</dbReference>
<keyword evidence="7 9" id="KW-0472">Membrane</keyword>
<dbReference type="Proteomes" id="UP000595703">
    <property type="component" value="Chromosome"/>
</dbReference>